<feature type="transmembrane region" description="Helical" evidence="1">
    <location>
        <begin position="355"/>
        <end position="372"/>
    </location>
</feature>
<dbReference type="PATRIC" id="fig|665004.4.peg.2210"/>
<feature type="transmembrane region" description="Helical" evidence="1">
    <location>
        <begin position="456"/>
        <end position="475"/>
    </location>
</feature>
<feature type="transmembrane region" description="Helical" evidence="1">
    <location>
        <begin position="111"/>
        <end position="135"/>
    </location>
</feature>
<feature type="transmembrane region" description="Helical" evidence="1">
    <location>
        <begin position="61"/>
        <end position="80"/>
    </location>
</feature>
<feature type="transmembrane region" description="Helical" evidence="1">
    <location>
        <begin position="251"/>
        <end position="272"/>
    </location>
</feature>
<sequence length="511" mass="52975">MRAIAGTALANWRQRVRQPSFLVVLLASAALAHLAVPEPDSLWVMVNLGEYRPEYNSAYVGTAAALSGALWLSLAGFYVVGGIGEQGRAAAVAELVAASPLRGWAHHAGRFAGNLAVLATMAAALAAAAAAVQWARGEAVAVDPVALLLPFLVLTLPVLAVAAAAAVLADAVPRLRGGVGNLLWLPVWLTLVLAGQDRVLGAGPVAESLRAQLVEQGLAQDAAEFSVGLMQLDAPPQVFPWTGFALSGDYLAQRLSVVVCALLVALLPALWFRRSAAGRSGGAASGTPREEARPWRPTVYRRLAAAPGTGPGAFPRTVAARFRLLARTMPRWWWAVAAAVNTAALAVPAEAVPTVLLAAWIWPVLLWSALGTRHPGDETADELLAAAPARRRVAAEWAAGVLLAALTGLGPLVRMAATGDWPGAAAWAGGALFVTALALLLGTVSGTRRLFQAGYVALWYLVFNGVSGVDFLGAVRDGGRLTGPSPAAVALAAAVLFAVAAAVAEYRHLRR</sequence>
<dbReference type="STRING" id="665004.AC529_09320"/>
<evidence type="ECO:0000313" key="3">
    <source>
        <dbReference type="Proteomes" id="UP000074382"/>
    </source>
</evidence>
<dbReference type="AlphaFoldDB" id="A0A147KI82"/>
<dbReference type="OrthoDB" id="6017159at2"/>
<organism evidence="2 3">
    <name type="scientific">Thermobifida cellulosilytica TB100</name>
    <dbReference type="NCBI Taxonomy" id="665004"/>
    <lineage>
        <taxon>Bacteria</taxon>
        <taxon>Bacillati</taxon>
        <taxon>Actinomycetota</taxon>
        <taxon>Actinomycetes</taxon>
        <taxon>Streptosporangiales</taxon>
        <taxon>Nocardiopsidaceae</taxon>
        <taxon>Thermobifida</taxon>
    </lineage>
</organism>
<feature type="transmembrane region" description="Helical" evidence="1">
    <location>
        <begin position="425"/>
        <end position="444"/>
    </location>
</feature>
<feature type="transmembrane region" description="Helical" evidence="1">
    <location>
        <begin position="147"/>
        <end position="168"/>
    </location>
</feature>
<protein>
    <submittedName>
        <fullName evidence="2">Uncharacterized protein</fullName>
    </submittedName>
</protein>
<proteinExistence type="predicted"/>
<feature type="transmembrane region" description="Helical" evidence="1">
    <location>
        <begin position="332"/>
        <end position="349"/>
    </location>
</feature>
<keyword evidence="1" id="KW-0812">Transmembrane</keyword>
<evidence type="ECO:0000313" key="2">
    <source>
        <dbReference type="EMBL" id="KUP96986.1"/>
    </source>
</evidence>
<accession>A0A147KI82</accession>
<keyword evidence="1" id="KW-1133">Transmembrane helix</keyword>
<feature type="transmembrane region" description="Helical" evidence="1">
    <location>
        <begin position="175"/>
        <end position="194"/>
    </location>
</feature>
<comment type="caution">
    <text evidence="2">The sequence shown here is derived from an EMBL/GenBank/DDBJ whole genome shotgun (WGS) entry which is preliminary data.</text>
</comment>
<dbReference type="Proteomes" id="UP000074382">
    <property type="component" value="Unassembled WGS sequence"/>
</dbReference>
<dbReference type="EMBL" id="LGEM01000050">
    <property type="protein sequence ID" value="KUP96986.1"/>
    <property type="molecule type" value="Genomic_DNA"/>
</dbReference>
<keyword evidence="1" id="KW-0472">Membrane</keyword>
<reference evidence="3" key="1">
    <citation type="journal article" date="2017" name="Acta Aliment.">
        <title>Plant polysaccharide degrading enzyme system of Thermpbifida cellulosilytica TB100 revealed by de novo genome project data.</title>
        <authorList>
            <person name="Toth A."/>
            <person name="Baka E."/>
            <person name="Luzics S."/>
            <person name="Bata-Vidacs I."/>
            <person name="Nagy I."/>
            <person name="Balint B."/>
            <person name="Herceg R."/>
            <person name="Olasz F."/>
            <person name="Wilk T."/>
            <person name="Nagy T."/>
            <person name="Kriszt B."/>
            <person name="Nagy I."/>
            <person name="Kukolya J."/>
        </authorList>
    </citation>
    <scope>NUCLEOTIDE SEQUENCE [LARGE SCALE GENOMIC DNA]</scope>
    <source>
        <strain evidence="3">TB100</strain>
    </source>
</reference>
<feature type="transmembrane region" description="Helical" evidence="1">
    <location>
        <begin position="487"/>
        <end position="506"/>
    </location>
</feature>
<keyword evidence="3" id="KW-1185">Reference proteome</keyword>
<gene>
    <name evidence="2" type="ORF">AC529_09320</name>
</gene>
<name>A0A147KI82_THECS</name>
<feature type="transmembrane region" description="Helical" evidence="1">
    <location>
        <begin position="393"/>
        <end position="413"/>
    </location>
</feature>
<evidence type="ECO:0000256" key="1">
    <source>
        <dbReference type="SAM" id="Phobius"/>
    </source>
</evidence>